<keyword evidence="2" id="KW-0808">Transferase</keyword>
<evidence type="ECO:0000256" key="3">
    <source>
        <dbReference type="ARBA" id="ARBA00022741"/>
    </source>
</evidence>
<accession>A0AAD5SZT9</accession>
<keyword evidence="3" id="KW-0547">Nucleotide-binding</keyword>
<comment type="caution">
    <text evidence="7">The sequence shown here is derived from an EMBL/GenBank/DDBJ whole genome shotgun (WGS) entry which is preliminary data.</text>
</comment>
<keyword evidence="4" id="KW-0418">Kinase</keyword>
<name>A0AAD5SZT9_9FUNG</name>
<dbReference type="SUPFAM" id="SSF56112">
    <property type="entry name" value="Protein kinase-like (PK-like)"/>
    <property type="match status" value="1"/>
</dbReference>
<evidence type="ECO:0000313" key="8">
    <source>
        <dbReference type="Proteomes" id="UP001211907"/>
    </source>
</evidence>
<evidence type="ECO:0000313" key="7">
    <source>
        <dbReference type="EMBL" id="KAJ3115294.1"/>
    </source>
</evidence>
<evidence type="ECO:0000256" key="1">
    <source>
        <dbReference type="ARBA" id="ARBA00022527"/>
    </source>
</evidence>
<reference evidence="7" key="1">
    <citation type="submission" date="2020-05" db="EMBL/GenBank/DDBJ databases">
        <title>Phylogenomic resolution of chytrid fungi.</title>
        <authorList>
            <person name="Stajich J.E."/>
            <person name="Amses K."/>
            <person name="Simmons R."/>
            <person name="Seto K."/>
            <person name="Myers J."/>
            <person name="Bonds A."/>
            <person name="Quandt C.A."/>
            <person name="Barry K."/>
            <person name="Liu P."/>
            <person name="Grigoriev I."/>
            <person name="Longcore J.E."/>
            <person name="James T.Y."/>
        </authorList>
    </citation>
    <scope>NUCLEOTIDE SEQUENCE</scope>
    <source>
        <strain evidence="7">JEL0513</strain>
    </source>
</reference>
<feature type="domain" description="Protein kinase" evidence="6">
    <location>
        <begin position="1"/>
        <end position="120"/>
    </location>
</feature>
<dbReference type="Proteomes" id="UP001211907">
    <property type="component" value="Unassembled WGS sequence"/>
</dbReference>
<dbReference type="GO" id="GO:0005524">
    <property type="term" value="F:ATP binding"/>
    <property type="evidence" value="ECO:0007669"/>
    <property type="project" value="UniProtKB-KW"/>
</dbReference>
<dbReference type="AlphaFoldDB" id="A0AAD5SZT9"/>
<dbReference type="InterPro" id="IPR011009">
    <property type="entry name" value="Kinase-like_dom_sf"/>
</dbReference>
<dbReference type="PANTHER" id="PTHR11584:SF369">
    <property type="entry name" value="MITOGEN-ACTIVATED PROTEIN KINASE KINASE KINASE 19-RELATED"/>
    <property type="match status" value="1"/>
</dbReference>
<evidence type="ECO:0000256" key="2">
    <source>
        <dbReference type="ARBA" id="ARBA00022679"/>
    </source>
</evidence>
<organism evidence="7 8">
    <name type="scientific">Physocladia obscura</name>
    <dbReference type="NCBI Taxonomy" id="109957"/>
    <lineage>
        <taxon>Eukaryota</taxon>
        <taxon>Fungi</taxon>
        <taxon>Fungi incertae sedis</taxon>
        <taxon>Chytridiomycota</taxon>
        <taxon>Chytridiomycota incertae sedis</taxon>
        <taxon>Chytridiomycetes</taxon>
        <taxon>Chytridiales</taxon>
        <taxon>Chytriomycetaceae</taxon>
        <taxon>Physocladia</taxon>
    </lineage>
</organism>
<dbReference type="EMBL" id="JADGJH010001301">
    <property type="protein sequence ID" value="KAJ3115294.1"/>
    <property type="molecule type" value="Genomic_DNA"/>
</dbReference>
<evidence type="ECO:0000256" key="4">
    <source>
        <dbReference type="ARBA" id="ARBA00022777"/>
    </source>
</evidence>
<dbReference type="Gene3D" id="1.10.510.10">
    <property type="entry name" value="Transferase(Phosphotransferase) domain 1"/>
    <property type="match status" value="1"/>
</dbReference>
<dbReference type="Pfam" id="PF00069">
    <property type="entry name" value="Pkinase"/>
    <property type="match status" value="1"/>
</dbReference>
<dbReference type="InterPro" id="IPR000719">
    <property type="entry name" value="Prot_kinase_dom"/>
</dbReference>
<proteinExistence type="predicted"/>
<evidence type="ECO:0000256" key="5">
    <source>
        <dbReference type="ARBA" id="ARBA00022840"/>
    </source>
</evidence>
<keyword evidence="1" id="KW-0723">Serine/threonine-protein kinase</keyword>
<evidence type="ECO:0000259" key="6">
    <source>
        <dbReference type="PROSITE" id="PS50011"/>
    </source>
</evidence>
<sequence>MILFAGKVYAVKQIKTCHMNAVELREIMSEIDLLKNLYHENIVSYQGFSQTHEHLNIIMEYCENGSLYSILQKFGTFPETLVSLYIGQVLEGLEYLHAQDVIHRDIKAACNLSEQPQKMK</sequence>
<dbReference type="GO" id="GO:0004674">
    <property type="term" value="F:protein serine/threonine kinase activity"/>
    <property type="evidence" value="ECO:0007669"/>
    <property type="project" value="UniProtKB-KW"/>
</dbReference>
<keyword evidence="5" id="KW-0067">ATP-binding</keyword>
<protein>
    <recommendedName>
        <fullName evidence="6">Protein kinase domain-containing protein</fullName>
    </recommendedName>
</protein>
<dbReference type="PROSITE" id="PS50011">
    <property type="entry name" value="PROTEIN_KINASE_DOM"/>
    <property type="match status" value="1"/>
</dbReference>
<keyword evidence="8" id="KW-1185">Reference proteome</keyword>
<gene>
    <name evidence="7" type="ORF">HK100_001408</name>
</gene>
<dbReference type="PANTHER" id="PTHR11584">
    <property type="entry name" value="SERINE/THREONINE PROTEIN KINASE"/>
    <property type="match status" value="1"/>
</dbReference>